<evidence type="ECO:0000313" key="2">
    <source>
        <dbReference type="EMBL" id="MDI5886000.1"/>
    </source>
</evidence>
<name>A0ABT6UTG1_9GAMM</name>
<dbReference type="EMBL" id="JASCSA010000022">
    <property type="protein sequence ID" value="MDI5886000.1"/>
    <property type="molecule type" value="Genomic_DNA"/>
</dbReference>
<keyword evidence="3" id="KW-1185">Reference proteome</keyword>
<protein>
    <submittedName>
        <fullName evidence="2">Uncharacterized protein</fullName>
    </submittedName>
</protein>
<evidence type="ECO:0000313" key="3">
    <source>
        <dbReference type="Proteomes" id="UP001229025"/>
    </source>
</evidence>
<accession>A0ABT6UTG1</accession>
<sequence length="240" mass="27104">MIIDQRLTSMTDSNAPYTNIFRDAGNLPADNNSCPQSERINRVLIPLLSDYAEQKYHFTIVKCRDALLGDASLTTISKHYLYKFIAKRLKTCIEQGFAIEVGLQGKKRKVFQMLCPPTSPRAVNRPAPLSTPPLLPEATKTEMPFTSSQDQAPAPAPATEPEFTDEDKRSLKELARQQLITLEESELMIECFDFLLNEKPKWCHPLHHCREQAAARAIRAKAYHKAFLTLSEQPTTEGDT</sequence>
<comment type="caution">
    <text evidence="2">The sequence shown here is derived from an EMBL/GenBank/DDBJ whole genome shotgun (WGS) entry which is preliminary data.</text>
</comment>
<evidence type="ECO:0000256" key="1">
    <source>
        <dbReference type="SAM" id="MobiDB-lite"/>
    </source>
</evidence>
<organism evidence="2 3">
    <name type="scientific">Cobetia amphilecti</name>
    <dbReference type="NCBI Taxonomy" id="1055104"/>
    <lineage>
        <taxon>Bacteria</taxon>
        <taxon>Pseudomonadati</taxon>
        <taxon>Pseudomonadota</taxon>
        <taxon>Gammaproteobacteria</taxon>
        <taxon>Oceanospirillales</taxon>
        <taxon>Halomonadaceae</taxon>
        <taxon>Cobetia</taxon>
    </lineage>
</organism>
<feature type="region of interest" description="Disordered" evidence="1">
    <location>
        <begin position="122"/>
        <end position="168"/>
    </location>
</feature>
<dbReference type="RefSeq" id="WP_284727553.1">
    <property type="nucleotide sequence ID" value="NZ_JASCSA010000022.1"/>
</dbReference>
<proteinExistence type="predicted"/>
<dbReference type="Proteomes" id="UP001229025">
    <property type="component" value="Unassembled WGS sequence"/>
</dbReference>
<gene>
    <name evidence="2" type="ORF">QLT01_16780</name>
</gene>
<reference evidence="2 3" key="1">
    <citation type="submission" date="2023-04" db="EMBL/GenBank/DDBJ databases">
        <authorList>
            <person name="Otstavnykh N."/>
            <person name="Seitkalieva A."/>
            <person name="Bystritskaya E."/>
        </authorList>
    </citation>
    <scope>NUCLEOTIDE SEQUENCE [LARGE SCALE GENOMIC DNA]</scope>
    <source>
        <strain evidence="2 3">NRIC 0815</strain>
    </source>
</reference>
<reference evidence="3" key="2">
    <citation type="submission" date="2023-07" db="EMBL/GenBank/DDBJ databases">
        <title>Genome-based characterization of strain KMM 296 and proposal for reclassification of Cobetia litoralis and Cobetia pacifica, and emended description of the species Cobetia amphilecti and Cobetia marina.</title>
        <authorList>
            <person name="Balabanova L."/>
            <person name="Nedashkovskaya O."/>
        </authorList>
    </citation>
    <scope>NUCLEOTIDE SEQUENCE [LARGE SCALE GENOMIC DNA]</scope>
    <source>
        <strain evidence="3">NRIC 0815</strain>
    </source>
</reference>